<organism evidence="1 3">
    <name type="scientific">Enterococcus gilvus ATCC BAA-350</name>
    <dbReference type="NCBI Taxonomy" id="1158614"/>
    <lineage>
        <taxon>Bacteria</taxon>
        <taxon>Bacillati</taxon>
        <taxon>Bacillota</taxon>
        <taxon>Bacilli</taxon>
        <taxon>Lactobacillales</taxon>
        <taxon>Enterococcaceae</taxon>
        <taxon>Enterococcus</taxon>
    </lineage>
</organism>
<reference evidence="1 3" key="1">
    <citation type="submission" date="2013-02" db="EMBL/GenBank/DDBJ databases">
        <title>The Genome Sequence of Enterococcus gilvus ATCC BAA-350.</title>
        <authorList>
            <consortium name="The Broad Institute Genome Sequencing Platform"/>
            <consortium name="The Broad Institute Genome Sequencing Center for Infectious Disease"/>
            <person name="Earl A.M."/>
            <person name="Gilmore M.S."/>
            <person name="Lebreton F."/>
            <person name="Walker B."/>
            <person name="Young S.K."/>
            <person name="Zeng Q."/>
            <person name="Gargeya S."/>
            <person name="Fitzgerald M."/>
            <person name="Haas B."/>
            <person name="Abouelleil A."/>
            <person name="Alvarado L."/>
            <person name="Arachchi H.M."/>
            <person name="Berlin A.M."/>
            <person name="Chapman S.B."/>
            <person name="Dewar J."/>
            <person name="Goldberg J."/>
            <person name="Griggs A."/>
            <person name="Gujja S."/>
            <person name="Hansen M."/>
            <person name="Howarth C."/>
            <person name="Imamovic A."/>
            <person name="Larimer J."/>
            <person name="McCowan C."/>
            <person name="Murphy C."/>
            <person name="Neiman D."/>
            <person name="Pearson M."/>
            <person name="Priest M."/>
            <person name="Roberts A."/>
            <person name="Saif S."/>
            <person name="Shea T."/>
            <person name="Sisk P."/>
            <person name="Sykes S."/>
            <person name="Wortman J."/>
            <person name="Nusbaum C."/>
            <person name="Birren B."/>
        </authorList>
    </citation>
    <scope>NUCLEOTIDE SEQUENCE [LARGE SCALE GENOMIC DNA]</scope>
    <source>
        <strain evidence="1 3">ATCC BAA-350</strain>
    </source>
</reference>
<evidence type="ECO:0000313" key="1">
    <source>
        <dbReference type="EMBL" id="EOI54825.1"/>
    </source>
</evidence>
<dbReference type="AlphaFoldDB" id="R2VAU9"/>
<dbReference type="RefSeq" id="WP_010781229.1">
    <property type="nucleotide sequence ID" value="NZ_ASWH01000001.1"/>
</dbReference>
<proteinExistence type="predicted"/>
<name>R2VAU9_9ENTE</name>
<comment type="caution">
    <text evidence="1">The sequence shown here is derived from an EMBL/GenBank/DDBJ whole genome shotgun (WGS) entry which is preliminary data.</text>
</comment>
<accession>R2VAU9</accession>
<dbReference type="PATRIC" id="fig|1158614.3.peg.2852"/>
<gene>
    <name evidence="2" type="ORF">I592_01099</name>
    <name evidence="1" type="ORF">UKC_02862</name>
</gene>
<protein>
    <recommendedName>
        <fullName evidence="5">YubB ferredoxin-like domain-containing protein</fullName>
    </recommendedName>
</protein>
<keyword evidence="4" id="KW-1185">Reference proteome</keyword>
<dbReference type="eggNOG" id="ENOG50330UI">
    <property type="taxonomic scope" value="Bacteria"/>
</dbReference>
<dbReference type="EMBL" id="ASWH01000001">
    <property type="protein sequence ID" value="EOW81799.1"/>
    <property type="molecule type" value="Genomic_DNA"/>
</dbReference>
<evidence type="ECO:0008006" key="5">
    <source>
        <dbReference type="Google" id="ProtNLM"/>
    </source>
</evidence>
<dbReference type="EMBL" id="AJDQ01000009">
    <property type="protein sequence ID" value="EOI54825.1"/>
    <property type="molecule type" value="Genomic_DNA"/>
</dbReference>
<reference evidence="2 4" key="2">
    <citation type="submission" date="2013-03" db="EMBL/GenBank/DDBJ databases">
        <title>The Genome Sequence of Enterococcus gilvus ATCC BAA-350 (PacBio/Illumina hybrid assembly).</title>
        <authorList>
            <consortium name="The Broad Institute Genomics Platform"/>
            <consortium name="The Broad Institute Genome Sequencing Center for Infectious Disease"/>
            <person name="Earl A."/>
            <person name="Russ C."/>
            <person name="Gilmore M."/>
            <person name="Surin D."/>
            <person name="Walker B."/>
            <person name="Young S."/>
            <person name="Zeng Q."/>
            <person name="Gargeya S."/>
            <person name="Fitzgerald M."/>
            <person name="Haas B."/>
            <person name="Abouelleil A."/>
            <person name="Allen A.W."/>
            <person name="Alvarado L."/>
            <person name="Arachchi H.M."/>
            <person name="Berlin A.M."/>
            <person name="Chapman S.B."/>
            <person name="Gainer-Dewar J."/>
            <person name="Goldberg J."/>
            <person name="Griggs A."/>
            <person name="Gujja S."/>
            <person name="Hansen M."/>
            <person name="Howarth C."/>
            <person name="Imamovic A."/>
            <person name="Ireland A."/>
            <person name="Larimer J."/>
            <person name="McCowan C."/>
            <person name="Murphy C."/>
            <person name="Pearson M."/>
            <person name="Poon T.W."/>
            <person name="Priest M."/>
            <person name="Roberts A."/>
            <person name="Saif S."/>
            <person name="Shea T."/>
            <person name="Sisk P."/>
            <person name="Sykes S."/>
            <person name="Wortman J."/>
            <person name="Nusbaum C."/>
            <person name="Birren B."/>
        </authorList>
    </citation>
    <scope>NUCLEOTIDE SEQUENCE [LARGE SCALE GENOMIC DNA]</scope>
    <source>
        <strain evidence="2 4">ATCC BAA-350</strain>
    </source>
</reference>
<dbReference type="OrthoDB" id="2890959at2"/>
<dbReference type="HOGENOM" id="CLU_1641139_0_0_9"/>
<dbReference type="Proteomes" id="UP000013750">
    <property type="component" value="Unassembled WGS sequence"/>
</dbReference>
<sequence>MPNWAEGTLKVRGKKENIIKFLREGLLGYPERGYDGVDEHGLPKIVYSHREVDITHDEDWETDIHCKGGFYIDKTRRAFIEEECIQFYHDYEADIYKLEILGFKQAWAASPENFIELSKQYELDIKIFTFEMGMEFTQEIEIINGELTKNKEQEKFNDYFWEVPFATIGG</sequence>
<evidence type="ECO:0000313" key="4">
    <source>
        <dbReference type="Proteomes" id="UP000014160"/>
    </source>
</evidence>
<evidence type="ECO:0000313" key="2">
    <source>
        <dbReference type="EMBL" id="EOW81799.1"/>
    </source>
</evidence>
<evidence type="ECO:0000313" key="3">
    <source>
        <dbReference type="Proteomes" id="UP000013750"/>
    </source>
</evidence>
<dbReference type="Proteomes" id="UP000014160">
    <property type="component" value="Unassembled WGS sequence"/>
</dbReference>